<sequence>MQGGECWLELSTNNADEEDQILLDHKCPFNLPEFPQLQLTVKCPDDVEQCTTINFCNTGLCWSCGDSLEYHTITQHHQYHTQDYKVGDEDISTTGRGPTKSCSSPTVSSSFTTTTTILLDSGGNRLDEGN</sequence>
<name>A0AAE1GJJ2_PETCI</name>
<reference evidence="2" key="1">
    <citation type="submission" date="2023-10" db="EMBL/GenBank/DDBJ databases">
        <title>Genome assemblies of two species of porcelain crab, Petrolisthes cinctipes and Petrolisthes manimaculis (Anomura: Porcellanidae).</title>
        <authorList>
            <person name="Angst P."/>
        </authorList>
    </citation>
    <scope>NUCLEOTIDE SEQUENCE</scope>
    <source>
        <strain evidence="2">PB745_01</strain>
        <tissue evidence="2">Gill</tissue>
    </source>
</reference>
<protein>
    <submittedName>
        <fullName evidence="2">Uncharacterized protein</fullName>
    </submittedName>
</protein>
<feature type="compositionally biased region" description="Low complexity" evidence="1">
    <location>
        <begin position="99"/>
        <end position="108"/>
    </location>
</feature>
<accession>A0AAE1GJJ2</accession>
<evidence type="ECO:0000256" key="1">
    <source>
        <dbReference type="SAM" id="MobiDB-lite"/>
    </source>
</evidence>
<keyword evidence="3" id="KW-1185">Reference proteome</keyword>
<organism evidence="2 3">
    <name type="scientific">Petrolisthes cinctipes</name>
    <name type="common">Flat porcelain crab</name>
    <dbReference type="NCBI Taxonomy" id="88211"/>
    <lineage>
        <taxon>Eukaryota</taxon>
        <taxon>Metazoa</taxon>
        <taxon>Ecdysozoa</taxon>
        <taxon>Arthropoda</taxon>
        <taxon>Crustacea</taxon>
        <taxon>Multicrustacea</taxon>
        <taxon>Malacostraca</taxon>
        <taxon>Eumalacostraca</taxon>
        <taxon>Eucarida</taxon>
        <taxon>Decapoda</taxon>
        <taxon>Pleocyemata</taxon>
        <taxon>Anomura</taxon>
        <taxon>Galatheoidea</taxon>
        <taxon>Porcellanidae</taxon>
        <taxon>Petrolisthes</taxon>
    </lineage>
</organism>
<dbReference type="EMBL" id="JAWQEG010000107">
    <property type="protein sequence ID" value="KAK3894508.1"/>
    <property type="molecule type" value="Genomic_DNA"/>
</dbReference>
<dbReference type="AlphaFoldDB" id="A0AAE1GJJ2"/>
<evidence type="ECO:0000313" key="3">
    <source>
        <dbReference type="Proteomes" id="UP001286313"/>
    </source>
</evidence>
<proteinExistence type="predicted"/>
<comment type="caution">
    <text evidence="2">The sequence shown here is derived from an EMBL/GenBank/DDBJ whole genome shotgun (WGS) entry which is preliminary data.</text>
</comment>
<evidence type="ECO:0000313" key="2">
    <source>
        <dbReference type="EMBL" id="KAK3894508.1"/>
    </source>
</evidence>
<feature type="region of interest" description="Disordered" evidence="1">
    <location>
        <begin position="89"/>
        <end position="108"/>
    </location>
</feature>
<gene>
    <name evidence="2" type="ORF">Pcinc_001762</name>
</gene>
<dbReference type="Proteomes" id="UP001286313">
    <property type="component" value="Unassembled WGS sequence"/>
</dbReference>